<dbReference type="RefSeq" id="WP_243012785.1">
    <property type="nucleotide sequence ID" value="NZ_JALGAR010000004.1"/>
</dbReference>
<dbReference type="NCBIfam" id="NF005530">
    <property type="entry name" value="PRK07189.1"/>
    <property type="match status" value="1"/>
</dbReference>
<keyword evidence="1" id="KW-0808">Transferase</keyword>
<keyword evidence="5" id="KW-1185">Reference proteome</keyword>
<comment type="caution">
    <text evidence="4">The sequence shown here is derived from an EMBL/GenBank/DDBJ whole genome shotgun (WGS) entry which is preliminary data.</text>
</comment>
<dbReference type="PANTHER" id="PTHR42995:SF1">
    <property type="entry name" value="MALONATE DECARBOXYLASE BETA SUBUNIT"/>
    <property type="match status" value="1"/>
</dbReference>
<dbReference type="Proteomes" id="UP001165341">
    <property type="component" value="Unassembled WGS sequence"/>
</dbReference>
<dbReference type="EC" id="4.1.1.88" evidence="4"/>
<gene>
    <name evidence="4" type="ORF">MQH31_15415</name>
</gene>
<dbReference type="Pfam" id="PF01039">
    <property type="entry name" value="Carboxyl_trans"/>
    <property type="match status" value="1"/>
</dbReference>
<evidence type="ECO:0000256" key="1">
    <source>
        <dbReference type="ARBA" id="ARBA00022679"/>
    </source>
</evidence>
<dbReference type="NCBIfam" id="TIGR03133">
    <property type="entry name" value="malonate_beta"/>
    <property type="match status" value="1"/>
</dbReference>
<dbReference type="Gene3D" id="3.90.226.10">
    <property type="entry name" value="2-enoyl-CoA Hydratase, Chain A, domain 1"/>
    <property type="match status" value="1"/>
</dbReference>
<reference evidence="4" key="1">
    <citation type="submission" date="2022-03" db="EMBL/GenBank/DDBJ databases">
        <title>Cryobacterium sp. nov. strain ZS14-85, isolated from Antarctic soil.</title>
        <authorList>
            <person name="Li J."/>
            <person name="Niu G."/>
        </authorList>
    </citation>
    <scope>NUCLEOTIDE SEQUENCE</scope>
    <source>
        <strain evidence="4">ZS14-85</strain>
    </source>
</reference>
<evidence type="ECO:0000259" key="3">
    <source>
        <dbReference type="PROSITE" id="PS50980"/>
    </source>
</evidence>
<sequence>MTRPVAQPFTEFRARDRVRALLDPGTFREILDPFARVESPHLALQGIVPQGDDGAVIGRGTIDGVSAVVVALDGAFQGGGIGEVSGAKLASSLEQAVNDNRNGTPTRAVILLETGGIRLQEANLGLLAISEIHSAIVELRSFGPVVGVVVGTVGCFGGMGIAAGLTSHLIMTRGGRLSLNGPEVIETEAGIEELDSSDRAGIWAMIGGAQRVAIGQAETLVDDDADAVAAAVRDVYRTAPGTTVPARSTRIAAGRTLLAAVDPTGRPTPTDIRNLSTGGSL</sequence>
<dbReference type="GO" id="GO:0003989">
    <property type="term" value="F:acetyl-CoA carboxylase activity"/>
    <property type="evidence" value="ECO:0007669"/>
    <property type="project" value="TreeGrafter"/>
</dbReference>
<dbReference type="SUPFAM" id="SSF52096">
    <property type="entry name" value="ClpP/crotonase"/>
    <property type="match status" value="1"/>
</dbReference>
<dbReference type="AlphaFoldDB" id="A0AA41UGH6"/>
<feature type="domain" description="CoA carboxyltransferase N-terminal" evidence="3">
    <location>
        <begin position="1"/>
        <end position="96"/>
    </location>
</feature>
<evidence type="ECO:0000256" key="2">
    <source>
        <dbReference type="SAM" id="MobiDB-lite"/>
    </source>
</evidence>
<evidence type="ECO:0000313" key="5">
    <source>
        <dbReference type="Proteomes" id="UP001165341"/>
    </source>
</evidence>
<dbReference type="InterPro" id="IPR011762">
    <property type="entry name" value="COA_CT_N"/>
</dbReference>
<accession>A0AA41UGH6</accession>
<protein>
    <submittedName>
        <fullName evidence="4">Biotin-independent malonate decarboxylase subunit beta</fullName>
        <ecNumber evidence="4">4.1.1.88</ecNumber>
    </submittedName>
</protein>
<dbReference type="GO" id="GO:0016831">
    <property type="term" value="F:carboxy-lyase activity"/>
    <property type="evidence" value="ECO:0007669"/>
    <property type="project" value="InterPro"/>
</dbReference>
<evidence type="ECO:0000313" key="4">
    <source>
        <dbReference type="EMBL" id="MCI4659197.1"/>
    </source>
</evidence>
<feature type="region of interest" description="Disordered" evidence="2">
    <location>
        <begin position="262"/>
        <end position="281"/>
    </location>
</feature>
<dbReference type="InterPro" id="IPR017556">
    <property type="entry name" value="Malonate_beta"/>
</dbReference>
<name>A0AA41UGH6_9MICO</name>
<dbReference type="GO" id="GO:2001295">
    <property type="term" value="P:malonyl-CoA biosynthetic process"/>
    <property type="evidence" value="ECO:0007669"/>
    <property type="project" value="TreeGrafter"/>
</dbReference>
<dbReference type="PANTHER" id="PTHR42995">
    <property type="entry name" value="ACETYL-COENZYME A CARBOXYLASE CARBOXYL TRANSFERASE SUBUNIT BETA, CHLOROPLASTIC"/>
    <property type="match status" value="1"/>
</dbReference>
<organism evidence="4 5">
    <name type="scientific">Cryobacterium zhongshanensis</name>
    <dbReference type="NCBI Taxonomy" id="2928153"/>
    <lineage>
        <taxon>Bacteria</taxon>
        <taxon>Bacillati</taxon>
        <taxon>Actinomycetota</taxon>
        <taxon>Actinomycetes</taxon>
        <taxon>Micrococcales</taxon>
        <taxon>Microbacteriaceae</taxon>
        <taxon>Cryobacterium</taxon>
    </lineage>
</organism>
<dbReference type="InterPro" id="IPR034733">
    <property type="entry name" value="AcCoA_carboxyl_beta"/>
</dbReference>
<dbReference type="GO" id="GO:0016740">
    <property type="term" value="F:transferase activity"/>
    <property type="evidence" value="ECO:0007669"/>
    <property type="project" value="UniProtKB-KW"/>
</dbReference>
<dbReference type="PROSITE" id="PS50980">
    <property type="entry name" value="COA_CT_NTER"/>
    <property type="match status" value="1"/>
</dbReference>
<feature type="compositionally biased region" description="Polar residues" evidence="2">
    <location>
        <begin position="271"/>
        <end position="281"/>
    </location>
</feature>
<dbReference type="InterPro" id="IPR029045">
    <property type="entry name" value="ClpP/crotonase-like_dom_sf"/>
</dbReference>
<keyword evidence="4" id="KW-0456">Lyase</keyword>
<dbReference type="GO" id="GO:0006633">
    <property type="term" value="P:fatty acid biosynthetic process"/>
    <property type="evidence" value="ECO:0007669"/>
    <property type="project" value="TreeGrafter"/>
</dbReference>
<dbReference type="GO" id="GO:0005975">
    <property type="term" value="P:carbohydrate metabolic process"/>
    <property type="evidence" value="ECO:0007669"/>
    <property type="project" value="InterPro"/>
</dbReference>
<dbReference type="EMBL" id="JALGAR010000004">
    <property type="protein sequence ID" value="MCI4659197.1"/>
    <property type="molecule type" value="Genomic_DNA"/>
</dbReference>
<proteinExistence type="predicted"/>